<feature type="transmembrane region" description="Helical" evidence="1">
    <location>
        <begin position="222"/>
        <end position="244"/>
    </location>
</feature>
<dbReference type="RefSeq" id="XP_033463439.1">
    <property type="nucleotide sequence ID" value="XM_033600323.1"/>
</dbReference>
<reference evidence="4" key="1">
    <citation type="submission" date="2020-01" db="EMBL/GenBank/DDBJ databases">
        <authorList>
            <consortium name="DOE Joint Genome Institute"/>
            <person name="Haridas S."/>
            <person name="Albert R."/>
            <person name="Binder M."/>
            <person name="Bloem J."/>
            <person name="Labutti K."/>
            <person name="Salamov A."/>
            <person name="Andreopoulos B."/>
            <person name="Baker S.E."/>
            <person name="Barry K."/>
            <person name="Bills G."/>
            <person name="Bluhm B.H."/>
            <person name="Cannon C."/>
            <person name="Castanera R."/>
            <person name="Culley D.E."/>
            <person name="Daum C."/>
            <person name="Ezra D."/>
            <person name="Gonzalez J.B."/>
            <person name="Henrissat B."/>
            <person name="Kuo A."/>
            <person name="Liang C."/>
            <person name="Lipzen A."/>
            <person name="Lutzoni F."/>
            <person name="Magnuson J."/>
            <person name="Mondo S."/>
            <person name="Nolan M."/>
            <person name="Ohm R."/>
            <person name="Pangilinan J."/>
            <person name="Park H.-J."/>
            <person name="Ramirez L."/>
            <person name="Alfaro M."/>
            <person name="Sun H."/>
            <person name="Tritt A."/>
            <person name="Yoshinaga Y."/>
            <person name="Zwiers L.-H."/>
            <person name="Turgeon B.G."/>
            <person name="Goodwin S.B."/>
            <person name="Spatafora J.W."/>
            <person name="Crous P.W."/>
            <person name="Grigoriev I.V."/>
        </authorList>
    </citation>
    <scope>NUCLEOTIDE SEQUENCE</scope>
    <source>
        <strain evidence="4">CBS 342.82</strain>
    </source>
</reference>
<gene>
    <name evidence="4" type="ORF">K489DRAFT_296822</name>
</gene>
<keyword evidence="1" id="KW-0472">Membrane</keyword>
<dbReference type="Proteomes" id="UP000504637">
    <property type="component" value="Unplaced"/>
</dbReference>
<feature type="non-terminal residue" evidence="4">
    <location>
        <position position="269"/>
    </location>
</feature>
<dbReference type="InterPro" id="IPR039960">
    <property type="entry name" value="MCP1"/>
</dbReference>
<reference evidence="4" key="3">
    <citation type="submission" date="2025-08" db="UniProtKB">
        <authorList>
            <consortium name="RefSeq"/>
        </authorList>
    </citation>
    <scope>IDENTIFICATION</scope>
    <source>
        <strain evidence="4">CBS 342.82</strain>
    </source>
</reference>
<dbReference type="GO" id="GO:0005741">
    <property type="term" value="C:mitochondrial outer membrane"/>
    <property type="evidence" value="ECO:0007669"/>
    <property type="project" value="TreeGrafter"/>
</dbReference>
<evidence type="ECO:0000313" key="3">
    <source>
        <dbReference type="Proteomes" id="UP000504637"/>
    </source>
</evidence>
<keyword evidence="3" id="KW-1185">Reference proteome</keyword>
<evidence type="ECO:0000313" key="4">
    <source>
        <dbReference type="RefSeq" id="XP_033463439.1"/>
    </source>
</evidence>
<keyword evidence="1" id="KW-1133">Transmembrane helix</keyword>
<dbReference type="PANTHER" id="PTHR38409">
    <property type="entry name" value="MDM10-COMPLEMENTING PROTEIN 1"/>
    <property type="match status" value="1"/>
</dbReference>
<dbReference type="GO" id="GO:0055088">
    <property type="term" value="P:lipid homeostasis"/>
    <property type="evidence" value="ECO:0007669"/>
    <property type="project" value="InterPro"/>
</dbReference>
<sequence>DEKRPLSRSTTNALGISHSSTIYYLTAIQKYSSYVFSAFGAMHIVNTSIMPLITQSVPASEKYMLLTRPYYGSPLAEPLVVIIPIYAHVLSGMALRIYRRNLNARRFGESYSAENQKSFWVKFWPHLSAVSKLGYQFVPLLAGHMVINRLIPRIYNGSSIDLGYVSHAFAKHPAVSFAGFAALIGIGSFHMTWGWAKWLKYTPVQATGTGAERELRKKRRRYIINGIAAAVTSLWMAGSFGVVAKGGAAPGWIGKQYDEIYRMIPMVGK</sequence>
<reference evidence="4" key="2">
    <citation type="submission" date="2020-04" db="EMBL/GenBank/DDBJ databases">
        <authorList>
            <consortium name="NCBI Genome Project"/>
        </authorList>
    </citation>
    <scope>NUCLEOTIDE SEQUENCE</scope>
    <source>
        <strain evidence="4">CBS 342.82</strain>
    </source>
</reference>
<dbReference type="GO" id="GO:0007005">
    <property type="term" value="P:mitochondrion organization"/>
    <property type="evidence" value="ECO:0007669"/>
    <property type="project" value="TreeGrafter"/>
</dbReference>
<proteinExistence type="predicted"/>
<dbReference type="Pfam" id="PF07950">
    <property type="entry name" value="MCP1_TM"/>
    <property type="match status" value="1"/>
</dbReference>
<protein>
    <recommendedName>
        <fullName evidence="2">Mitochondrial adapter protein MCP1 transmembrane domain-containing protein</fullName>
    </recommendedName>
</protein>
<dbReference type="GeneID" id="54358123"/>
<evidence type="ECO:0000256" key="1">
    <source>
        <dbReference type="SAM" id="Phobius"/>
    </source>
</evidence>
<dbReference type="OrthoDB" id="10259513at2759"/>
<organism evidence="4">
    <name type="scientific">Dissoconium aciculare CBS 342.82</name>
    <dbReference type="NCBI Taxonomy" id="1314786"/>
    <lineage>
        <taxon>Eukaryota</taxon>
        <taxon>Fungi</taxon>
        <taxon>Dikarya</taxon>
        <taxon>Ascomycota</taxon>
        <taxon>Pezizomycotina</taxon>
        <taxon>Dothideomycetes</taxon>
        <taxon>Dothideomycetidae</taxon>
        <taxon>Mycosphaerellales</taxon>
        <taxon>Dissoconiaceae</taxon>
        <taxon>Dissoconium</taxon>
    </lineage>
</organism>
<name>A0A6J3MEW2_9PEZI</name>
<evidence type="ECO:0000259" key="2">
    <source>
        <dbReference type="Pfam" id="PF07950"/>
    </source>
</evidence>
<feature type="domain" description="Mitochondrial adapter protein MCP1 transmembrane" evidence="2">
    <location>
        <begin position="139"/>
        <end position="247"/>
    </location>
</feature>
<keyword evidence="1" id="KW-0812">Transmembrane</keyword>
<feature type="non-terminal residue" evidence="4">
    <location>
        <position position="1"/>
    </location>
</feature>
<dbReference type="InterPro" id="IPR012472">
    <property type="entry name" value="MCP1_TM"/>
</dbReference>
<feature type="transmembrane region" description="Helical" evidence="1">
    <location>
        <begin position="34"/>
        <end position="55"/>
    </location>
</feature>
<feature type="transmembrane region" description="Helical" evidence="1">
    <location>
        <begin position="75"/>
        <end position="98"/>
    </location>
</feature>
<dbReference type="AlphaFoldDB" id="A0A6J3MEW2"/>
<dbReference type="PANTHER" id="PTHR38409:SF1">
    <property type="entry name" value="MITOCHONDRIAL ADAPTER PROTEIN MCP1"/>
    <property type="match status" value="1"/>
</dbReference>
<accession>A0A6J3MEW2</accession>